<dbReference type="PANTHER" id="PTHR42912:SF80">
    <property type="entry name" value="METHYLTRANSFERASE DOMAIN-CONTAINING PROTEIN"/>
    <property type="match status" value="1"/>
</dbReference>
<keyword evidence="3" id="KW-1185">Reference proteome</keyword>
<evidence type="ECO:0000313" key="3">
    <source>
        <dbReference type="Proteomes" id="UP000516173"/>
    </source>
</evidence>
<dbReference type="InterPro" id="IPR050508">
    <property type="entry name" value="Methyltransf_Superfamily"/>
</dbReference>
<gene>
    <name evidence="2" type="ORF">NWFMUON74_15230</name>
</gene>
<dbReference type="InterPro" id="IPR029063">
    <property type="entry name" value="SAM-dependent_MTases_sf"/>
</dbReference>
<accession>A0A7G1KFP7</accession>
<dbReference type="Gene3D" id="3.40.50.150">
    <property type="entry name" value="Vaccinia Virus protein VP39"/>
    <property type="match status" value="1"/>
</dbReference>
<evidence type="ECO:0000259" key="1">
    <source>
        <dbReference type="Pfam" id="PF08241"/>
    </source>
</evidence>
<sequence length="264" mass="30244">MDLSFQEKDNRLANRIRANKRFGTFDLTAWIEKFVSVRRWKAVLDIGCGDGNHLGIYLRHLQPGGRVIGIDRDSTLLDTARADLGGARELTLVEQSMDDEFPFENCTFDLVTSIFAIYNAQDPVTTIGEITRVLRTDGHLLLIGPTAENAPELYDYNERLTGQRIDDRTRIRAARLTDEFLPIVQERFDYVRTDTIDASLIFPDREEFLRYYTSTLLFEETAEGMKLSRADMESACSVEHDLRLTKSMFMIEAHSPIPTEQIHS</sequence>
<dbReference type="KEGG" id="nwl:NWFMUON74_15230"/>
<dbReference type="Pfam" id="PF08241">
    <property type="entry name" value="Methyltransf_11"/>
    <property type="match status" value="1"/>
</dbReference>
<reference evidence="2 3" key="1">
    <citation type="submission" date="2020-08" db="EMBL/GenBank/DDBJ databases">
        <title>Genome Sequencing of Nocardia wallacei strain FMUON74 and assembly.</title>
        <authorList>
            <person name="Toyokawa M."/>
            <person name="Uesaka K."/>
        </authorList>
    </citation>
    <scope>NUCLEOTIDE SEQUENCE [LARGE SCALE GENOMIC DNA]</scope>
    <source>
        <strain evidence="2 3">FMUON74</strain>
    </source>
</reference>
<dbReference type="Proteomes" id="UP000516173">
    <property type="component" value="Chromosome"/>
</dbReference>
<dbReference type="GeneID" id="80346115"/>
<name>A0A7G1KFP7_9NOCA</name>
<dbReference type="CDD" id="cd02440">
    <property type="entry name" value="AdoMet_MTases"/>
    <property type="match status" value="1"/>
</dbReference>
<dbReference type="PANTHER" id="PTHR42912">
    <property type="entry name" value="METHYLTRANSFERASE"/>
    <property type="match status" value="1"/>
</dbReference>
<organism evidence="2 3">
    <name type="scientific">Nocardia wallacei</name>
    <dbReference type="NCBI Taxonomy" id="480035"/>
    <lineage>
        <taxon>Bacteria</taxon>
        <taxon>Bacillati</taxon>
        <taxon>Actinomycetota</taxon>
        <taxon>Actinomycetes</taxon>
        <taxon>Mycobacteriales</taxon>
        <taxon>Nocardiaceae</taxon>
        <taxon>Nocardia</taxon>
    </lineage>
</organism>
<dbReference type="SUPFAM" id="SSF53335">
    <property type="entry name" value="S-adenosyl-L-methionine-dependent methyltransferases"/>
    <property type="match status" value="1"/>
</dbReference>
<proteinExistence type="predicted"/>
<evidence type="ECO:0000313" key="2">
    <source>
        <dbReference type="EMBL" id="BCK53751.1"/>
    </source>
</evidence>
<feature type="domain" description="Methyltransferase type 11" evidence="1">
    <location>
        <begin position="44"/>
        <end position="141"/>
    </location>
</feature>
<dbReference type="InterPro" id="IPR013216">
    <property type="entry name" value="Methyltransf_11"/>
</dbReference>
<dbReference type="RefSeq" id="WP_187687233.1">
    <property type="nucleotide sequence ID" value="NZ_AP023396.1"/>
</dbReference>
<dbReference type="GO" id="GO:0008757">
    <property type="term" value="F:S-adenosylmethionine-dependent methyltransferase activity"/>
    <property type="evidence" value="ECO:0007669"/>
    <property type="project" value="InterPro"/>
</dbReference>
<protein>
    <recommendedName>
        <fullName evidence="1">Methyltransferase type 11 domain-containing protein</fullName>
    </recommendedName>
</protein>
<dbReference type="EMBL" id="AP023396">
    <property type="protein sequence ID" value="BCK53751.1"/>
    <property type="molecule type" value="Genomic_DNA"/>
</dbReference>
<dbReference type="AlphaFoldDB" id="A0A7G1KFP7"/>